<dbReference type="Gene3D" id="3.40.140.120">
    <property type="match status" value="1"/>
</dbReference>
<dbReference type="NCBIfam" id="TIGR01537">
    <property type="entry name" value="portal_HK97"/>
    <property type="match status" value="1"/>
</dbReference>
<sequence length="416" mass="46237">MGFFSRKKNPKNSLSTSKNFFWGGSTSGTFVNENTAMQTAAVYACVRVISEAIASLPLHVYRYEENGSKLLPGHSLYNILHNAPNPEMTSFVFRETLMSHLLLWGNAYAQIIRDGGGRVLALYPLLPNKTDVWRGPDGQIYYTYWRNTDESRPNEKSGGVTLSKDDVLHIPGLSFDGLVGYSPIALTKNAVGMAIATEDYGASFFANNANPGGILEHPGTLQHPDQIRAAWEMLYKGGNKAHRIAVLEEGLKFHPISVPPEEAQFLETRKFQLDEIARIFRIPPHMVGDLEKSSFSNIEQQSLEFVKYTLDPWVVRWEQAMNQALLLPSEKASVFIKFNLDGLLRGDYATRMNGYAIGRQNGWLSANDIRRLENMNEITPEEGGDLYLVNGNMVKLADAGAAYMKQSSESKGGSGS</sequence>
<dbReference type="Proteomes" id="UP000469440">
    <property type="component" value="Unassembled WGS sequence"/>
</dbReference>
<dbReference type="InterPro" id="IPR006944">
    <property type="entry name" value="Phage/GTA_portal"/>
</dbReference>
<protein>
    <submittedName>
        <fullName evidence="1">Phage portal protein</fullName>
    </submittedName>
</protein>
<keyword evidence="2" id="KW-1185">Reference proteome</keyword>
<dbReference type="OrthoDB" id="9765386at2"/>
<proteinExistence type="predicted"/>
<dbReference type="RefSeq" id="WP_156989510.1">
    <property type="nucleotide sequence ID" value="NZ_VWXL01000003.1"/>
</dbReference>
<organism evidence="1 2">
    <name type="scientific">Caproicibacter fermentans</name>
    <dbReference type="NCBI Taxonomy" id="2576756"/>
    <lineage>
        <taxon>Bacteria</taxon>
        <taxon>Bacillati</taxon>
        <taxon>Bacillota</taxon>
        <taxon>Clostridia</taxon>
        <taxon>Eubacteriales</taxon>
        <taxon>Acutalibacteraceae</taxon>
        <taxon>Caproicibacter</taxon>
    </lineage>
</organism>
<evidence type="ECO:0000313" key="1">
    <source>
        <dbReference type="EMBL" id="MVB09472.1"/>
    </source>
</evidence>
<gene>
    <name evidence="1" type="ORF">CAFE_01280</name>
</gene>
<dbReference type="AlphaFoldDB" id="A0A6N8HUU1"/>
<comment type="caution">
    <text evidence="1">The sequence shown here is derived from an EMBL/GenBank/DDBJ whole genome shotgun (WGS) entry which is preliminary data.</text>
</comment>
<dbReference type="Pfam" id="PF04860">
    <property type="entry name" value="Phage_portal"/>
    <property type="match status" value="1"/>
</dbReference>
<dbReference type="Gene3D" id="3.30.1120.70">
    <property type="match status" value="1"/>
</dbReference>
<name>A0A6N8HUU1_9FIRM</name>
<accession>A0A6N8HUU1</accession>
<evidence type="ECO:0000313" key="2">
    <source>
        <dbReference type="Proteomes" id="UP000469440"/>
    </source>
</evidence>
<dbReference type="EMBL" id="VWXL01000003">
    <property type="protein sequence ID" value="MVB09472.1"/>
    <property type="molecule type" value="Genomic_DNA"/>
</dbReference>
<reference evidence="1 2" key="1">
    <citation type="submission" date="2019-09" db="EMBL/GenBank/DDBJ databases">
        <title>Genome sequence of Clostridium sp. EA1.</title>
        <authorList>
            <person name="Poehlein A."/>
            <person name="Bengelsdorf F.R."/>
            <person name="Daniel R."/>
        </authorList>
    </citation>
    <scope>NUCLEOTIDE SEQUENCE [LARGE SCALE GENOMIC DNA]</scope>
    <source>
        <strain evidence="1 2">EA1</strain>
    </source>
</reference>
<dbReference type="InterPro" id="IPR006427">
    <property type="entry name" value="Portal_HK97"/>
</dbReference>
<dbReference type="Gene3D" id="1.20.1270.210">
    <property type="match status" value="1"/>
</dbReference>